<keyword evidence="2" id="KW-0812">Transmembrane</keyword>
<organism evidence="3 4">
    <name type="scientific">Metamycoplasma phocicerebrale</name>
    <dbReference type="NCBI Taxonomy" id="142649"/>
    <lineage>
        <taxon>Bacteria</taxon>
        <taxon>Bacillati</taxon>
        <taxon>Mycoplasmatota</taxon>
        <taxon>Mycoplasmoidales</taxon>
        <taxon>Metamycoplasmataceae</taxon>
        <taxon>Metamycoplasma</taxon>
    </lineage>
</organism>
<dbReference type="AlphaFoldDB" id="A0A3T0TU60"/>
<feature type="transmembrane region" description="Helical" evidence="2">
    <location>
        <begin position="292"/>
        <end position="313"/>
    </location>
</feature>
<keyword evidence="1" id="KW-0175">Coiled coil</keyword>
<dbReference type="Proteomes" id="UP000256585">
    <property type="component" value="Chromosome"/>
</dbReference>
<feature type="transmembrane region" description="Helical" evidence="2">
    <location>
        <begin position="116"/>
        <end position="140"/>
    </location>
</feature>
<protein>
    <recommendedName>
        <fullName evidence="5">Transmembrane protein</fullName>
    </recommendedName>
</protein>
<accession>A0A3T0TU60</accession>
<evidence type="ECO:0000313" key="4">
    <source>
        <dbReference type="Proteomes" id="UP000256585"/>
    </source>
</evidence>
<evidence type="ECO:0000256" key="1">
    <source>
        <dbReference type="SAM" id="Coils"/>
    </source>
</evidence>
<dbReference type="NCBIfam" id="NF045889">
    <property type="entry name" value="ICE_Mbov_0396_TM"/>
    <property type="match status" value="1"/>
</dbReference>
<feature type="coiled-coil region" evidence="1">
    <location>
        <begin position="502"/>
        <end position="532"/>
    </location>
</feature>
<dbReference type="EMBL" id="CP033058">
    <property type="protein sequence ID" value="AZZ65651.1"/>
    <property type="molecule type" value="Genomic_DNA"/>
</dbReference>
<dbReference type="NCBIfam" id="NF045848">
    <property type="entry name" value="MMCAP2_0566_fam"/>
    <property type="match status" value="1"/>
</dbReference>
<feature type="transmembrane region" description="Helical" evidence="2">
    <location>
        <begin position="200"/>
        <end position="223"/>
    </location>
</feature>
<feature type="transmembrane region" description="Helical" evidence="2">
    <location>
        <begin position="267"/>
        <end position="285"/>
    </location>
</feature>
<keyword evidence="2" id="KW-1133">Transmembrane helix</keyword>
<keyword evidence="2" id="KW-0472">Membrane</keyword>
<evidence type="ECO:0000256" key="2">
    <source>
        <dbReference type="SAM" id="Phobius"/>
    </source>
</evidence>
<evidence type="ECO:0000313" key="3">
    <source>
        <dbReference type="EMBL" id="AZZ65651.1"/>
    </source>
</evidence>
<name>A0A3T0TU60_9BACT</name>
<dbReference type="OrthoDB" id="394047at2"/>
<gene>
    <name evidence="3" type="ORF">DMC14_002555</name>
</gene>
<keyword evidence="4" id="KW-1185">Reference proteome</keyword>
<proteinExistence type="predicted"/>
<evidence type="ECO:0008006" key="5">
    <source>
        <dbReference type="Google" id="ProtNLM"/>
    </source>
</evidence>
<sequence length="533" mass="59578">MLSNIIKIAISPILYAIFSLFWGIFISFPFLILQGLFKAARFFGFELINIIIFKAEPGDYSFKLSNLPIAFLAFLIYALAFTIVFILISFAKYHVRKRKNGNTEHLRFKNVLRQSMAAFLWALLLPFLIFVINIVLSIVFEYFGKVLELQTNKNFDIAESLYVALNNNASWAINSVQNHQFLPMPYIEYLSQSISSSMSIGLIFIKNTVVAWMCVIFLGAILVDIVKNSLIQFTLFIISPLVAAKSIDDNGIAIVKWKNSFTKSSISIFISLLSLHFFVVFILILSPAKEKLNNLGTAVGLVADLIIYIGAAYSVKSTNKLISYLLGIELSDFSFKKAGQFIKRTVGFGKQAAIAGAAVATGGATLGATLSKGGFANTLGGLIGKASNLSKVSANKNLAKSLGMSNNFIKSSFSNVGSNQPLKQRRMLDIYKKAATDLKTGTINKKALNDYESLKKYNNYQINYQKEMLKKNKSIDSNLDNKWALFGEQELKQIHLKNKIQQNEYKQKIADLENNLKLLNNYDENINNSNDEK</sequence>
<dbReference type="RefSeq" id="WP_116171526.1">
    <property type="nucleotide sequence ID" value="NZ_CP033058.2"/>
</dbReference>
<dbReference type="KEGG" id="mphc:DMC14_002555"/>
<feature type="transmembrane region" description="Helical" evidence="2">
    <location>
        <begin position="12"/>
        <end position="37"/>
    </location>
</feature>
<reference evidence="3" key="1">
    <citation type="submission" date="2019-03" db="EMBL/GenBank/DDBJ databases">
        <title>Draft Sequence and Annotation of the Mycoplasma phocicerebrale Strain 1049T Genome.</title>
        <authorList>
            <person name="Frasca S.Jr."/>
            <person name="Kutish G.F."/>
            <person name="Castellanos Gell J."/>
            <person name="Michaels D.L."/>
            <person name="Brown D.R."/>
        </authorList>
    </citation>
    <scope>NUCLEOTIDE SEQUENCE</scope>
    <source>
        <strain evidence="3">1049</strain>
    </source>
</reference>
<feature type="transmembrane region" description="Helical" evidence="2">
    <location>
        <begin position="69"/>
        <end position="95"/>
    </location>
</feature>